<dbReference type="Pfam" id="PF25837">
    <property type="entry name" value="Apionate_lact_N"/>
    <property type="match status" value="1"/>
</dbReference>
<comment type="caution">
    <text evidence="3">The sequence shown here is derived from an EMBL/GenBank/DDBJ whole genome shotgun (WGS) entry which is preliminary data.</text>
</comment>
<dbReference type="InterPro" id="IPR058787">
    <property type="entry name" value="ApnL_M"/>
</dbReference>
<accession>A0A419AB15</accession>
<evidence type="ECO:0000313" key="4">
    <source>
        <dbReference type="Proteomes" id="UP000283587"/>
    </source>
</evidence>
<keyword evidence="4" id="KW-1185">Reference proteome</keyword>
<evidence type="ECO:0000259" key="2">
    <source>
        <dbReference type="Pfam" id="PF25838"/>
    </source>
</evidence>
<proteinExistence type="predicted"/>
<organism evidence="3 4">
    <name type="scientific">Paracoccus siganidrum</name>
    <dbReference type="NCBI Taxonomy" id="1276757"/>
    <lineage>
        <taxon>Bacteria</taxon>
        <taxon>Pseudomonadati</taxon>
        <taxon>Pseudomonadota</taxon>
        <taxon>Alphaproteobacteria</taxon>
        <taxon>Rhodobacterales</taxon>
        <taxon>Paracoccaceae</taxon>
        <taxon>Paracoccus</taxon>
    </lineage>
</organism>
<evidence type="ECO:0000313" key="3">
    <source>
        <dbReference type="EMBL" id="RJL20461.1"/>
    </source>
</evidence>
<evidence type="ECO:0000259" key="1">
    <source>
        <dbReference type="Pfam" id="PF25837"/>
    </source>
</evidence>
<feature type="domain" description="D-apionate lactonase N-terminal" evidence="1">
    <location>
        <begin position="6"/>
        <end position="228"/>
    </location>
</feature>
<dbReference type="InterPro" id="IPR058788">
    <property type="entry name" value="ApnL_N"/>
</dbReference>
<sequence length="586" mass="62628">MMDPRHLYGTDQPPPTRRRLVAGKAGVTLENGQLRHLRIGEVEAIRAISFLVRDRDWGTVQPEIADLKVEAGDQTHVSYRARYKIGAALLDARIALCLGPDSLVAEAVARAHGPVETNRAGFTVLHPIDDVAGAAVRVDHADGSVEETHFPGLIEPWQPFKDIVALTHHASGLKIECRFEGDVFEMEDQRQWGDASFKTYNRPLALPWPYTIGDGQEIRQAVRVSWSQAAVPAIVASRAGQAEGGGDFPETALLLTASQAREALGRPDDLRRIAPQRLLCHLDSSIGQGLRELRDFAALQAALPDPRYDLELIATCPPEGDLASEFEGHAQNLSASGLVPASIMVCPAVDRQSTPPGSAWPPCPPLADIHAAARAAFAGQVMGGGMASFFPELNRKRPPVDMLDFVSHGLCPIVHAADDLSVMETLEAVPHILASARAIIGAGEYRLGPSTIAMRQNPYGSRTIPNPGRQRICMTDNDPRQDGAFAAAWTLGLAASIAKAGVTVWTPAELYGPRGLIRADGSLRPVAAVVQALARLAGQKVGIAGVRDGLARLEVGATALIANLAPDARHGLPPFGWQTVPASSRS</sequence>
<dbReference type="EMBL" id="QZEW01000010">
    <property type="protein sequence ID" value="RJL20461.1"/>
    <property type="molecule type" value="Genomic_DNA"/>
</dbReference>
<dbReference type="Pfam" id="PF25838">
    <property type="entry name" value="Apionate_lact_M"/>
    <property type="match status" value="1"/>
</dbReference>
<gene>
    <name evidence="3" type="ORF">D3P05_03125</name>
</gene>
<dbReference type="Proteomes" id="UP000283587">
    <property type="component" value="Unassembled WGS sequence"/>
</dbReference>
<dbReference type="AlphaFoldDB" id="A0A419AB15"/>
<feature type="domain" description="D-apionate lactonase TIM barrel" evidence="2">
    <location>
        <begin position="252"/>
        <end position="538"/>
    </location>
</feature>
<name>A0A419AB15_9RHOB</name>
<reference evidence="4" key="1">
    <citation type="submission" date="2018-09" db="EMBL/GenBank/DDBJ databases">
        <title>Paracoccus onubensis nov. sp. a moderate halophilic bacterium isolated from Gruta de las Maravillas (Aracena, Spain).</title>
        <authorList>
            <person name="Jurado V."/>
            <person name="Gutierrez-Patricio S."/>
            <person name="Gonzalez-Pimentel J.L."/>
            <person name="Miller A.Z."/>
            <person name="Laiz L."/>
            <person name="Saiz-Jimenez C."/>
        </authorList>
    </citation>
    <scope>NUCLEOTIDE SEQUENCE [LARGE SCALE GENOMIC DNA]</scope>
    <source>
        <strain evidence="4">DSM 26381</strain>
    </source>
</reference>
<protein>
    <submittedName>
        <fullName evidence="3">Uncharacterized protein</fullName>
    </submittedName>
</protein>
<dbReference type="OrthoDB" id="931854at2"/>